<dbReference type="Gene3D" id="2.60.40.740">
    <property type="match status" value="2"/>
</dbReference>
<keyword evidence="5" id="KW-1185">Reference proteome</keyword>
<dbReference type="InterPro" id="IPR047589">
    <property type="entry name" value="DUF11_rpt"/>
</dbReference>
<feature type="domain" description="DUF11" evidence="2">
    <location>
        <begin position="724"/>
        <end position="853"/>
    </location>
</feature>
<dbReference type="PANTHER" id="PTHR34819:SF3">
    <property type="entry name" value="CELL SURFACE PROTEIN"/>
    <property type="match status" value="1"/>
</dbReference>
<dbReference type="Pfam" id="PF01345">
    <property type="entry name" value="DUF11"/>
    <property type="match status" value="9"/>
</dbReference>
<comment type="caution">
    <text evidence="4">The sequence shown here is derived from an EMBL/GenBank/DDBJ whole genome shotgun (WGS) entry which is preliminary data.</text>
</comment>
<feature type="domain" description="DUF11" evidence="2">
    <location>
        <begin position="578"/>
        <end position="715"/>
    </location>
</feature>
<dbReference type="InterPro" id="IPR013783">
    <property type="entry name" value="Ig-like_fold"/>
</dbReference>
<dbReference type="InterPro" id="IPR001434">
    <property type="entry name" value="OmcB-like_DUF11"/>
</dbReference>
<reference evidence="4 5" key="1">
    <citation type="submission" date="2018-02" db="EMBL/GenBank/DDBJ databases">
        <title>Genomic Encyclopedia of Archaeal and Bacterial Type Strains, Phase II (KMG-II): from individual species to whole genera.</title>
        <authorList>
            <person name="Goeker M."/>
        </authorList>
    </citation>
    <scope>NUCLEOTIDE SEQUENCE [LARGE SCALE GENOMIC DNA]</scope>
    <source>
        <strain evidence="4 5">DSM 18921</strain>
    </source>
</reference>
<dbReference type="SUPFAM" id="SSF117074">
    <property type="entry name" value="Hypothetical protein PA1324"/>
    <property type="match status" value="1"/>
</dbReference>
<sequence length="2405" mass="240864">MASSASVPVFRNANRATFAQHTRRLSRRLTRAAQVLSLLIVALLSAATAASAQDVDWVTNINDTGSDPTPAGGLITYQVTVTNNGFDAAPANTLQLLVPAGTTLETTSGTITGCAPLPATGATTVTCSVPPLADNASATLTAGLRTTVQGSVVMGARVPTIAPEINAANNDVTGTTTITAGSDLALTVAGPATAASGSIATYTFTATNNGPDPVANFSFTVPIPAGLTNTSAPAGCTLSGSTYTCTVAGPIPVGGSVSRDITGQIAAAATSTVTISGSVATVTPSDPITANNTTTFNTTVTAGSDVSISKARSPSGSVFVGDTVTFTLSSQYSGDPVTGPIVITDTIPANYGIVSVTPSAGSGWTCTTTGQQVECTRASGAAAGANVSLGSIDIVTTALTVGSPTNTASITSAGPVDPIPGNNTATDGGATILQPTADLRANKSGPSPALVVVGNSYDWRISTTNLGNRPFVGTVEMTDTLPAGLDLTSIALNGWTCSPASGTGPLTVTCSRVYTAGAPLGVGDTTPDVVLTTLVSAAGTLTNGLSVTSPNPNFPDPDLSNNVIGVGVGSVVPGGSADLSVVKTAAPGTVVAGDVETFTIRLENAGPVTSQSVTLTDDLLGLINSATGPTGAGVVSVSLAAGNTTGGSCAVVPTGGTSARLDCSFTSVPQCTAGTCATITVAVRPGGEAGSRTNSARAISSVTADPALGNNTGTAGFAVTPRADVTVAKSATPDPSVAGQTLTYIVTATNIANGLSSAEAVRITDTLPTGLTFLSATPSTGSCSTLPSTTAPTGPGNNTVACTFGTLGNGAQQTVTILVRPNNVTRGALITNDVVVATDTPETDTTNNSASVTTAVQDPVLDLLINKIDSVDPVAVGDDTVYTITARNNGPSAAENFNITDTLPVDRLTFQSVSAPGGTCGTVPAVGSLGGTLNCSFGTVPAGEERVILVTMRGSAKGSTTNVATVSSDEVVDGFDTNPLNNTEDEVTTVRTRADVEVVSKVATPATINLREPFTWTILVRNNTGPLLAEADGTVVSDTLPAGMELTGAPTISTSSSTPAASCTGTAGGTSFTCALNTFASGGTATITVPVRVVSVTAAAQSLTNTATITTSSRDVEPGNNSNSGTVLVNSSSIAGTVFRDFADDGSITAGDTFVGGVPLTLTGTAFDGTSITRTVTTAADGTYLFPLLPEGSYTVTRGAVGEPRLVDGDPTAGSVGGTVTGPTVISSVSLPANTAATGYLFPVVPQASVGIAKRAGTLTVNADGSFNVPFTLLVENLSLEGLTSGAVTDDLDGAAPLFGTQVSLASPGTDPLTPGSYTMLAAPSGSCGGLNAGFNGAGVNTVASGFTLAAGATCQIDFTLRVQPTVPLPPVLASGGRYENQATVDAVGALSGQTSATNPQLQDLSDNGTDPDPNGNRAANEAGENDPTPVAPAFAPAIALVKRADVSGLSTPVVPGDEITYTFEVTNTGDVTLTGVTVTDPLLGGLIPGGPITLAPGASDTTTFTGTYVVTQADINAEEVVNQATTEGTDPFGTVVEDDSGTAVDNDTPLVTPLVQAPSITLVKTADASAIGSPTVVGQIITYSFTVENTGNVPLTNVVLDDPLPGVVLSGGPIDLDPGESDATSFTATYAVTQADIDAGEVRNRATATGTSPVGVDVSDESGADPTLDADTIVPLNQGPAIELDKIADVSGIALGAVAGDVIPYSFVVTNTGNVTLNAITLADLLPGVVVSGGPIASLAPGAVDSTTFTATYTITAADIAAGEVVNTATVTGRYGPGNTLTVTDSDTETAPTIAIEAIPEVFPPFTTDGGTTTSMLASDTVAGGPATLTNVTIRVIGTSNPGVTLDPATGLITLAPGLPAGPYTVEYEICSVVVPTVCDTTTETVYQAPVGVIEATKTLATTDNGDGILGVGDLVTFTITVENQSNTSVTGLTLTDTLTTISGTGLTLDSGPTFVSASAGSPAGTLAVDEIATYTATFTLTIEAVSGGGISNTVTADATTVVPPGLPPSVVPVPVSDVSDDGDDTDGNTVDDPTELRVDPSLAPTGLSLTKTTPRTVVTRGSVVPYTITVRNDNPVVSGQLDIVDVLPPGMLYVEGSATLDGVPVDVEVQGRVITWPDVPVPPLTTVEATLQARVTNGAAAGDLVNVASLRNPATNGLLAQRATATVRIEPEGVFDCGDVIGKVFDDRNRDGYQDAPEAAPIIEDAYDPDGKYGKYGGAPEVIEDDGTEPGLAGVRLVGVDGTIITTDAFGRYSVPCAMLPSDRGSNFILKLDTRSLPAGYRVTTENPLVTRLTPGKMVEMNFGASIGKLVRIDLNASAFASEGGKATLSPDLVAGIGTLLPQIAGDAPTLRLSYFIPSDTDAEGVKRARALLTLVERHIRREWRDLGRTKLTIEQTVVRNDD</sequence>
<evidence type="ECO:0000259" key="3">
    <source>
        <dbReference type="Pfam" id="PF24346"/>
    </source>
</evidence>
<feature type="region of interest" description="Disordered" evidence="1">
    <location>
        <begin position="1394"/>
        <end position="1432"/>
    </location>
</feature>
<evidence type="ECO:0000313" key="4">
    <source>
        <dbReference type="EMBL" id="PQV55446.1"/>
    </source>
</evidence>
<feature type="domain" description="DUF11" evidence="2">
    <location>
        <begin position="2049"/>
        <end position="2154"/>
    </location>
</feature>
<feature type="domain" description="DUF11" evidence="2">
    <location>
        <begin position="438"/>
        <end position="563"/>
    </location>
</feature>
<protein>
    <submittedName>
        <fullName evidence="4">Putative repeat protein (TIGR01451 family)/fimbrial isopeptide formation D2 family protein</fullName>
    </submittedName>
</protein>
<evidence type="ECO:0000313" key="5">
    <source>
        <dbReference type="Proteomes" id="UP000238338"/>
    </source>
</evidence>
<accession>A0A2S8S3R1</accession>
<gene>
    <name evidence="4" type="ORF">LX70_03407</name>
</gene>
<feature type="compositionally biased region" description="Polar residues" evidence="1">
    <location>
        <begin position="1394"/>
        <end position="1409"/>
    </location>
</feature>
<dbReference type="Pfam" id="PF24346">
    <property type="entry name" value="DUF7507"/>
    <property type="match status" value="4"/>
</dbReference>
<dbReference type="Gene3D" id="2.60.40.10">
    <property type="entry name" value="Immunoglobulins"/>
    <property type="match status" value="4"/>
</dbReference>
<dbReference type="PANTHER" id="PTHR34819">
    <property type="entry name" value="LARGE CYSTEINE-RICH PERIPLASMIC PROTEIN OMCB"/>
    <property type="match status" value="1"/>
</dbReference>
<feature type="domain" description="DUF11" evidence="2">
    <location>
        <begin position="305"/>
        <end position="426"/>
    </location>
</feature>
<dbReference type="OrthoDB" id="9773411at2"/>
<dbReference type="RefSeq" id="WP_105515975.1">
    <property type="nucleotide sequence ID" value="NZ_PVEP01000009.1"/>
</dbReference>
<feature type="domain" description="DUF11" evidence="2">
    <location>
        <begin position="64"/>
        <end position="174"/>
    </location>
</feature>
<feature type="domain" description="DUF7507" evidence="3">
    <location>
        <begin position="1436"/>
        <end position="1539"/>
    </location>
</feature>
<feature type="domain" description="DUF11" evidence="2">
    <location>
        <begin position="999"/>
        <end position="1127"/>
    </location>
</feature>
<dbReference type="Proteomes" id="UP000238338">
    <property type="component" value="Unassembled WGS sequence"/>
</dbReference>
<evidence type="ECO:0000259" key="2">
    <source>
        <dbReference type="Pfam" id="PF01345"/>
    </source>
</evidence>
<feature type="domain" description="DUF11" evidence="2">
    <location>
        <begin position="183"/>
        <end position="296"/>
    </location>
</feature>
<proteinExistence type="predicted"/>
<dbReference type="NCBIfam" id="TIGR01451">
    <property type="entry name" value="B_ant_repeat"/>
    <property type="match status" value="9"/>
</dbReference>
<evidence type="ECO:0000256" key="1">
    <source>
        <dbReference type="SAM" id="MobiDB-lite"/>
    </source>
</evidence>
<dbReference type="InterPro" id="IPR051172">
    <property type="entry name" value="Chlamydia_OmcB"/>
</dbReference>
<feature type="domain" description="DUF7507" evidence="3">
    <location>
        <begin position="1681"/>
        <end position="1782"/>
    </location>
</feature>
<organism evidence="4 5">
    <name type="scientific">Albidovulum denitrificans</name>
    <dbReference type="NCBI Taxonomy" id="404881"/>
    <lineage>
        <taxon>Bacteria</taxon>
        <taxon>Pseudomonadati</taxon>
        <taxon>Pseudomonadota</taxon>
        <taxon>Alphaproteobacteria</taxon>
        <taxon>Rhodobacterales</taxon>
        <taxon>Paracoccaceae</taxon>
        <taxon>Albidovulum</taxon>
    </lineage>
</organism>
<feature type="domain" description="DUF7507" evidence="3">
    <location>
        <begin position="1896"/>
        <end position="2002"/>
    </location>
</feature>
<dbReference type="EMBL" id="PVEP01000009">
    <property type="protein sequence ID" value="PQV55446.1"/>
    <property type="molecule type" value="Genomic_DNA"/>
</dbReference>
<feature type="domain" description="DUF7507" evidence="3">
    <location>
        <begin position="1558"/>
        <end position="1661"/>
    </location>
</feature>
<dbReference type="InterPro" id="IPR055354">
    <property type="entry name" value="DUF7507"/>
</dbReference>
<name>A0A2S8S3R1_9RHOB</name>
<feature type="region of interest" description="Disordered" evidence="1">
    <location>
        <begin position="2019"/>
        <end position="2049"/>
    </location>
</feature>
<feature type="domain" description="DUF11" evidence="2">
    <location>
        <begin position="862"/>
        <end position="984"/>
    </location>
</feature>